<dbReference type="Pfam" id="PF01496">
    <property type="entry name" value="V_ATPase_I"/>
    <property type="match status" value="2"/>
</dbReference>
<keyword evidence="3" id="KW-0813">Transport</keyword>
<dbReference type="Proteomes" id="UP000075920">
    <property type="component" value="Unassembled WGS sequence"/>
</dbReference>
<comment type="similarity">
    <text evidence="2">Belongs to the V-ATPase 116 kDa subunit family.</text>
</comment>
<dbReference type="GO" id="GO:0016471">
    <property type="term" value="C:vacuolar proton-transporting V-type ATPase complex"/>
    <property type="evidence" value="ECO:0007669"/>
    <property type="project" value="TreeGrafter"/>
</dbReference>
<evidence type="ECO:0000256" key="10">
    <source>
        <dbReference type="SAM" id="Phobius"/>
    </source>
</evidence>
<dbReference type="EnsemblMetazoa" id="AMIN003400-RA">
    <property type="protein sequence ID" value="AMIN003400-PA"/>
    <property type="gene ID" value="AMIN003400"/>
</dbReference>
<evidence type="ECO:0000313" key="12">
    <source>
        <dbReference type="Proteomes" id="UP000075920"/>
    </source>
</evidence>
<evidence type="ECO:0008006" key="13">
    <source>
        <dbReference type="Google" id="ProtNLM"/>
    </source>
</evidence>
<proteinExistence type="inferred from homology"/>
<dbReference type="PANTHER" id="PTHR11629:SF61">
    <property type="entry name" value="V-TYPE PROTON ATPASE SUBUNIT A"/>
    <property type="match status" value="1"/>
</dbReference>
<evidence type="ECO:0000256" key="7">
    <source>
        <dbReference type="ARBA" id="ARBA00023136"/>
    </source>
</evidence>
<feature type="transmembrane region" description="Helical" evidence="10">
    <location>
        <begin position="1300"/>
        <end position="1322"/>
    </location>
</feature>
<feature type="transmembrane region" description="Helical" evidence="10">
    <location>
        <begin position="525"/>
        <end position="543"/>
    </location>
</feature>
<keyword evidence="8" id="KW-0175">Coiled coil</keyword>
<dbReference type="VEuPathDB" id="VectorBase:AMIN003400"/>
<keyword evidence="4 10" id="KW-0812">Transmembrane</keyword>
<evidence type="ECO:0000256" key="1">
    <source>
        <dbReference type="ARBA" id="ARBA00004141"/>
    </source>
</evidence>
<comment type="subcellular location">
    <subcellularLocation>
        <location evidence="1">Membrane</location>
        <topology evidence="1">Multi-pass membrane protein</topology>
    </subcellularLocation>
</comment>
<keyword evidence="6" id="KW-0406">Ion transport</keyword>
<feature type="transmembrane region" description="Helical" evidence="10">
    <location>
        <begin position="630"/>
        <end position="652"/>
    </location>
</feature>
<evidence type="ECO:0000256" key="8">
    <source>
        <dbReference type="SAM" id="Coils"/>
    </source>
</evidence>
<feature type="transmembrane region" description="Helical" evidence="10">
    <location>
        <begin position="396"/>
        <end position="420"/>
    </location>
</feature>
<feature type="transmembrane region" description="Helical" evidence="10">
    <location>
        <begin position="1391"/>
        <end position="1409"/>
    </location>
</feature>
<keyword evidence="12" id="KW-1185">Reference proteome</keyword>
<dbReference type="InterPro" id="IPR002490">
    <property type="entry name" value="V-ATPase_116kDa_su"/>
</dbReference>
<accession>A0A182VZ95</accession>
<organism evidence="11 12">
    <name type="scientific">Anopheles minimus</name>
    <dbReference type="NCBI Taxonomy" id="112268"/>
    <lineage>
        <taxon>Eukaryota</taxon>
        <taxon>Metazoa</taxon>
        <taxon>Ecdysozoa</taxon>
        <taxon>Arthropoda</taxon>
        <taxon>Hexapoda</taxon>
        <taxon>Insecta</taxon>
        <taxon>Pterygota</taxon>
        <taxon>Neoptera</taxon>
        <taxon>Endopterygota</taxon>
        <taxon>Diptera</taxon>
        <taxon>Nematocera</taxon>
        <taxon>Culicoidea</taxon>
        <taxon>Culicidae</taxon>
        <taxon>Anophelinae</taxon>
        <taxon>Anopheles</taxon>
    </lineage>
</organism>
<sequence length="1685" mass="193011">MGAMFRSEEMSMVQLLIQPEAAYQSVAELGELGIAQFRDLNADINMFQRKYTSEIRRCEEMERKIGYIRREIVKDSVAIPDMSEEIPRTPNSREIIDLEAQLEKTENEIVELSENNHALLQNFMELTELKNVLEKTQVFFSDKSNVQNLEATGGEAANDGKPLGFVAGVITRERIIGFERMLWRVSRGNIFLRQATLEEALVDPKTGDSVHKLVFVAFFQGEQLKSRVKKVCAGYHASLYPCPNEYNEREEMLRGVRTRIEDLKMVLGQTQDQRQRVLLNVAKEVPNWEIIVKKVKAIYHTLNMFNVDVSKKCLFGEAWVPTVGLQDIKTALVNGSAAVGSAVPSFLNIIATNEDPPTYNRTNKFTRGFQNLIESYGIATYREANPALYTIITFPFLFAIMFGDLGHGMILFLLGMWMVLWEKTLDKNKEEIWQLFFGGRYIILLMGIFSMYTGFVYNDLFSKAMNIFGSSWSINYNTSTVMSNKELQLNPTEDYSETVYWYGLDPLWMLATNKIIFLNSFKMKLSIIFGVVHMIFGVCMSLVNHNHFNRRVNILLEFIPQMLFLVLLFAYMCFMMFFKWIMYTAVTDEDHLKPGCAPSVLIMFINMMLFKNQEPLDTCKEFMFEGQDTLQVVCIVLGLICIPWLLLAKPFYIMFQRKKKGTDHGSEVAQQSSSNHHDDEPMSEIFIHQAIHTIEYILSTISHTASYLRLWALSLAHAQLSEVLYNMVFTIGLKNDSYVGAIMIWLVFWPWSVLTIGILVGMEGLSAFLHTLRLHWVEFMSKFYEVTLDRKTAFTLDHSPRATLDRAPFPSLNFKYRIQPTLLPGLSGCEAHREIHGRCVANIGETHPSHQNRLTMAMMFRSEEMALCQMFIQPEAAYTSVSELGETGAVQFRDLNADVNAFQRKFVSEVRRCDEMERKLRYVEGEVKKDNVQIPECSVDDWPRAPNPREIIDLEARLEKTENEILELSQNAVNLKSNYLELTELKHVLERTQSFFFEQEVIVSTDAAKSNLIAEDPTAAQSRGRLGFVAGVIQREKMPGFERMLWRISRGNIFLRQVELEEPLEDPATGNEIFKTVFVAFFQGEQLKARIKKVCTGYHVSLYPCPSSGSERTEMVKGVCTRLEDLKMVLNQTQDHRSIVLASVAKELFNWRIMVKKMKAIYHTLNLFNMDVTKKCLIGECWVPVPDLPKVQKALSDGSAAVGSTIPSFLNVIDTNEAPPTYNRTNKFTRGFQNLIDAYGIASYREANPALYTIITFPFLFGIMFGDLGHGMIMALFGLWMVTGEKKLGAKKSTNEIWNIFFGGRYIILLMGLFSMYTGFVYNDIFSKSMNIFGSAWSINYNTSTVMTNKDLTLNPGSTDYDTEIYPIGLDPVWQLATNKIIFLNSYKMKLSIIFGVVHMIFGVCMSVVNHNFFRKRISIVLEFLPQIIFLVLLFAYMVFMMFMKWIAYTAKTDYQPRTPGCAPSVLIMFINMMLFKNSEPFHGCDEFMFNGQNELQRTFVFIALLCIPWMLLGKPFYLMFKRKNASPTPIPNNGDVHQGGESNHASSPKPHDAHDDEPMAEIFIHQAIHTIEYVLSTVSHTASYLRLWALSLAHAQLSEVLWNMVLSMGLKQTSYKGAIMLYLVFGAWSLFTLAILVMMEGLSAFLHTLRLHWVEFMSKFYEGLGYGFQPFSFKLIIDSDEDLE</sequence>
<feature type="transmembrane region" description="Helical" evidence="10">
    <location>
        <begin position="738"/>
        <end position="760"/>
    </location>
</feature>
<evidence type="ECO:0000256" key="9">
    <source>
        <dbReference type="SAM" id="MobiDB-lite"/>
    </source>
</evidence>
<evidence type="ECO:0000256" key="5">
    <source>
        <dbReference type="ARBA" id="ARBA00022989"/>
    </source>
</evidence>
<feature type="coiled-coil region" evidence="8">
    <location>
        <begin position="951"/>
        <end position="978"/>
    </location>
</feature>
<evidence type="ECO:0000256" key="4">
    <source>
        <dbReference type="ARBA" id="ARBA00022692"/>
    </source>
</evidence>
<dbReference type="PANTHER" id="PTHR11629">
    <property type="entry name" value="VACUOLAR PROTON ATPASES"/>
    <property type="match status" value="1"/>
</dbReference>
<evidence type="ECO:0000256" key="6">
    <source>
        <dbReference type="ARBA" id="ARBA00023065"/>
    </source>
</evidence>
<protein>
    <recommendedName>
        <fullName evidence="13">V-type proton ATPase subunit a</fullName>
    </recommendedName>
</protein>
<feature type="transmembrane region" description="Helical" evidence="10">
    <location>
        <begin position="432"/>
        <end position="455"/>
    </location>
</feature>
<feature type="transmembrane region" description="Helical" evidence="10">
    <location>
        <begin position="1251"/>
        <end position="1280"/>
    </location>
</feature>
<dbReference type="GO" id="GO:0046961">
    <property type="term" value="F:proton-transporting ATPase activity, rotational mechanism"/>
    <property type="evidence" value="ECO:0007669"/>
    <property type="project" value="InterPro"/>
</dbReference>
<evidence type="ECO:0000256" key="2">
    <source>
        <dbReference type="ARBA" id="ARBA00009904"/>
    </source>
</evidence>
<evidence type="ECO:0000256" key="3">
    <source>
        <dbReference type="ARBA" id="ARBA00022448"/>
    </source>
</evidence>
<feature type="coiled-coil region" evidence="8">
    <location>
        <begin position="95"/>
        <end position="122"/>
    </location>
</feature>
<reference evidence="11" key="2">
    <citation type="submission" date="2020-05" db="UniProtKB">
        <authorList>
            <consortium name="EnsemblMetazoa"/>
        </authorList>
    </citation>
    <scope>IDENTIFICATION</scope>
    <source>
        <strain evidence="11">MINIMUS1</strain>
    </source>
</reference>
<dbReference type="GO" id="GO:0007035">
    <property type="term" value="P:vacuolar acidification"/>
    <property type="evidence" value="ECO:0007669"/>
    <property type="project" value="TreeGrafter"/>
</dbReference>
<dbReference type="GO" id="GO:0005886">
    <property type="term" value="C:plasma membrane"/>
    <property type="evidence" value="ECO:0007669"/>
    <property type="project" value="TreeGrafter"/>
</dbReference>
<keyword evidence="7 10" id="KW-0472">Membrane</keyword>
<feature type="transmembrane region" description="Helical" evidence="10">
    <location>
        <begin position="1619"/>
        <end position="1640"/>
    </location>
</feature>
<dbReference type="STRING" id="112268.A0A182VZ95"/>
<name>A0A182VZ95_9DIPT</name>
<feature type="transmembrane region" description="Helical" evidence="10">
    <location>
        <begin position="563"/>
        <end position="582"/>
    </location>
</feature>
<feature type="region of interest" description="Disordered" evidence="9">
    <location>
        <begin position="1531"/>
        <end position="1554"/>
    </location>
</feature>
<dbReference type="GO" id="GO:0051117">
    <property type="term" value="F:ATPase binding"/>
    <property type="evidence" value="ECO:0007669"/>
    <property type="project" value="TreeGrafter"/>
</dbReference>
<dbReference type="GO" id="GO:0033179">
    <property type="term" value="C:proton-transporting V-type ATPase, V0 domain"/>
    <property type="evidence" value="ECO:0007669"/>
    <property type="project" value="InterPro"/>
</dbReference>
<reference evidence="12" key="1">
    <citation type="submission" date="2013-03" db="EMBL/GenBank/DDBJ databases">
        <title>The Genome Sequence of Anopheles minimus MINIMUS1.</title>
        <authorList>
            <consortium name="The Broad Institute Genomics Platform"/>
            <person name="Neafsey D.E."/>
            <person name="Walton C."/>
            <person name="Walker B."/>
            <person name="Young S.K."/>
            <person name="Zeng Q."/>
            <person name="Gargeya S."/>
            <person name="Fitzgerald M."/>
            <person name="Haas B."/>
            <person name="Abouelleil A."/>
            <person name="Allen A.W."/>
            <person name="Alvarado L."/>
            <person name="Arachchi H.M."/>
            <person name="Berlin A.M."/>
            <person name="Chapman S.B."/>
            <person name="Gainer-Dewar J."/>
            <person name="Goldberg J."/>
            <person name="Griggs A."/>
            <person name="Gujja S."/>
            <person name="Hansen M."/>
            <person name="Howarth C."/>
            <person name="Imamovic A."/>
            <person name="Ireland A."/>
            <person name="Larimer J."/>
            <person name="McCowan C."/>
            <person name="Murphy C."/>
            <person name="Pearson M."/>
            <person name="Poon T.W."/>
            <person name="Priest M."/>
            <person name="Roberts A."/>
            <person name="Saif S."/>
            <person name="Shea T."/>
            <person name="Sisk P."/>
            <person name="Sykes S."/>
            <person name="Wortman J."/>
            <person name="Nusbaum C."/>
            <person name="Birren B."/>
        </authorList>
    </citation>
    <scope>NUCLEOTIDE SEQUENCE [LARGE SCALE GENOMIC DNA]</scope>
    <source>
        <strain evidence="12">MINIMUS1</strain>
    </source>
</reference>
<feature type="transmembrane region" description="Helical" evidence="10">
    <location>
        <begin position="1424"/>
        <end position="1447"/>
    </location>
</feature>
<keyword evidence="5 10" id="KW-1133">Transmembrane helix</keyword>
<evidence type="ECO:0000313" key="11">
    <source>
        <dbReference type="EnsemblMetazoa" id="AMIN003400-PA"/>
    </source>
</evidence>
<feature type="transmembrane region" description="Helical" evidence="10">
    <location>
        <begin position="1496"/>
        <end position="1514"/>
    </location>
</feature>